<dbReference type="Pfam" id="PF26563">
    <property type="entry name" value="Rv3660c_N"/>
    <property type="match status" value="1"/>
</dbReference>
<comment type="caution">
    <text evidence="2">The sequence shown here is derived from an EMBL/GenBank/DDBJ whole genome shotgun (WGS) entry which is preliminary data.</text>
</comment>
<dbReference type="Gene3D" id="3.40.50.300">
    <property type="entry name" value="P-loop containing nucleotide triphosphate hydrolases"/>
    <property type="match status" value="1"/>
</dbReference>
<dbReference type="NCBIfam" id="TIGR03815">
    <property type="entry name" value="CpaE_hom_Actino"/>
    <property type="match status" value="1"/>
</dbReference>
<feature type="domain" description="Rv3660c-like CheY-like N-terminal" evidence="1">
    <location>
        <begin position="12"/>
        <end position="118"/>
    </location>
</feature>
<organism evidence="2 3">
    <name type="scientific">Nocardioides cavernaquae</name>
    <dbReference type="NCBI Taxonomy" id="2321396"/>
    <lineage>
        <taxon>Bacteria</taxon>
        <taxon>Bacillati</taxon>
        <taxon>Actinomycetota</taxon>
        <taxon>Actinomycetes</taxon>
        <taxon>Propionibacteriales</taxon>
        <taxon>Nocardioidaceae</taxon>
        <taxon>Nocardioides</taxon>
    </lineage>
</organism>
<dbReference type="InterPro" id="IPR059050">
    <property type="entry name" value="Rv3660c_N"/>
</dbReference>
<evidence type="ECO:0000313" key="2">
    <source>
        <dbReference type="EMBL" id="RJS47828.1"/>
    </source>
</evidence>
<dbReference type="GO" id="GO:0009898">
    <property type="term" value="C:cytoplasmic side of plasma membrane"/>
    <property type="evidence" value="ECO:0007669"/>
    <property type="project" value="TreeGrafter"/>
</dbReference>
<dbReference type="InterPro" id="IPR027417">
    <property type="entry name" value="P-loop_NTPase"/>
</dbReference>
<dbReference type="EMBL" id="QYRP01000002">
    <property type="protein sequence ID" value="RJS47828.1"/>
    <property type="molecule type" value="Genomic_DNA"/>
</dbReference>
<evidence type="ECO:0000259" key="1">
    <source>
        <dbReference type="Pfam" id="PF26563"/>
    </source>
</evidence>
<gene>
    <name evidence="2" type="ORF">D4739_07315</name>
</gene>
<dbReference type="GO" id="GO:0051782">
    <property type="term" value="P:negative regulation of cell division"/>
    <property type="evidence" value="ECO:0007669"/>
    <property type="project" value="TreeGrafter"/>
</dbReference>
<dbReference type="GO" id="GO:0005829">
    <property type="term" value="C:cytosol"/>
    <property type="evidence" value="ECO:0007669"/>
    <property type="project" value="TreeGrafter"/>
</dbReference>
<name>A0A3A5HD76_9ACTN</name>
<accession>A0A3A5HD76</accession>
<reference evidence="3" key="1">
    <citation type="submission" date="2018-09" db="EMBL/GenBank/DDBJ databases">
        <authorList>
            <person name="Zhu H."/>
        </authorList>
    </citation>
    <scope>NUCLEOTIDE SEQUENCE [LARGE SCALE GENOMIC DNA]</scope>
    <source>
        <strain evidence="3">K1W22B-1</strain>
    </source>
</reference>
<protein>
    <submittedName>
        <fullName evidence="2">Septum site determining protein</fullName>
    </submittedName>
</protein>
<dbReference type="InterPro" id="IPR022521">
    <property type="entry name" value="Rv3660c"/>
</dbReference>
<dbReference type="SUPFAM" id="SSF52540">
    <property type="entry name" value="P-loop containing nucleoside triphosphate hydrolases"/>
    <property type="match status" value="1"/>
</dbReference>
<dbReference type="Proteomes" id="UP000276542">
    <property type="component" value="Unassembled WGS sequence"/>
</dbReference>
<dbReference type="GO" id="GO:0005524">
    <property type="term" value="F:ATP binding"/>
    <property type="evidence" value="ECO:0007669"/>
    <property type="project" value="TreeGrafter"/>
</dbReference>
<dbReference type="PANTHER" id="PTHR43384:SF11">
    <property type="entry name" value="SEPTUM SITE DETERMINING PROTEIN"/>
    <property type="match status" value="1"/>
</dbReference>
<dbReference type="OrthoDB" id="3252838at2"/>
<evidence type="ECO:0000313" key="3">
    <source>
        <dbReference type="Proteomes" id="UP000276542"/>
    </source>
</evidence>
<dbReference type="GO" id="GO:0016887">
    <property type="term" value="F:ATP hydrolysis activity"/>
    <property type="evidence" value="ECO:0007669"/>
    <property type="project" value="TreeGrafter"/>
</dbReference>
<dbReference type="PANTHER" id="PTHR43384">
    <property type="entry name" value="SEPTUM SITE-DETERMINING PROTEIN MIND HOMOLOG, CHLOROPLASTIC-RELATED"/>
    <property type="match status" value="1"/>
</dbReference>
<sequence>MTPTPPLPALIVTRDERLLDELLRLAAAAGAVPEVASDAGGSLRSWRVAPLVLVGTDLAPDLVRLGPPPRAGVHLVGWAGIADEAFRHAVALGAEQVSELPGSDAWLLELLAESVDGPTAPALTVGVLGGSGGAGATTFACALGLVAAASGPACLLDTDPCGPGVDRVLGFDRLDGARWEALEQTTGRVGARSLRETLPRRHGLGVLTWAAGPRSAPQPFAVREALAAAGRGHPTVVVDLARSGPVTEDAVGRLGHVLVVVRPTLPGLAAASRQVATLRDSTSVGLVVRGDRVDDRAVSRVVRAPVIATMPDQRGLDEAIDLGRGPLWTRRSMLSRTATSVLRDLRTA</sequence>
<dbReference type="InterPro" id="IPR050625">
    <property type="entry name" value="ParA/MinD_ATPase"/>
</dbReference>
<keyword evidence="3" id="KW-1185">Reference proteome</keyword>
<dbReference type="AlphaFoldDB" id="A0A3A5HD76"/>
<proteinExistence type="predicted"/>